<dbReference type="AlphaFoldDB" id="A0A2G9IAE4"/>
<dbReference type="Pfam" id="PF08263">
    <property type="entry name" value="LRRNT_2"/>
    <property type="match status" value="1"/>
</dbReference>
<feature type="chain" id="PRO_5013627871" evidence="10">
    <location>
        <begin position="26"/>
        <end position="173"/>
    </location>
</feature>
<protein>
    <submittedName>
        <fullName evidence="12">Non-specific serine/threonine protein kinase</fullName>
        <ecNumber evidence="12">2.7.11.1</ecNumber>
    </submittedName>
</protein>
<evidence type="ECO:0000256" key="8">
    <source>
        <dbReference type="ARBA" id="ARBA00023136"/>
    </source>
</evidence>
<reference evidence="13" key="1">
    <citation type="journal article" date="2018" name="Gigascience">
        <title>Genome assembly of the Pink Ipe (Handroanthus impetiginosus, Bignoniaceae), a highly valued, ecologically keystone Neotropical timber forest tree.</title>
        <authorList>
            <person name="Silva-Junior O.B."/>
            <person name="Grattapaglia D."/>
            <person name="Novaes E."/>
            <person name="Collevatti R.G."/>
        </authorList>
    </citation>
    <scope>NUCLEOTIDE SEQUENCE [LARGE SCALE GENOMIC DNA]</scope>
    <source>
        <strain evidence="13">cv. UFG-1</strain>
    </source>
</reference>
<keyword evidence="12" id="KW-0418">Kinase</keyword>
<dbReference type="Proteomes" id="UP000231279">
    <property type="component" value="Unassembled WGS sequence"/>
</dbReference>
<dbReference type="InterPro" id="IPR013210">
    <property type="entry name" value="LRR_N_plant-typ"/>
</dbReference>
<keyword evidence="9" id="KW-0325">Glycoprotein</keyword>
<keyword evidence="7" id="KW-1133">Transmembrane helix</keyword>
<comment type="caution">
    <text evidence="12">The sequence shown here is derived from an EMBL/GenBank/DDBJ whole genome shotgun (WGS) entry which is preliminary data.</text>
</comment>
<evidence type="ECO:0000256" key="5">
    <source>
        <dbReference type="ARBA" id="ARBA00022729"/>
    </source>
</evidence>
<feature type="signal peptide" evidence="10">
    <location>
        <begin position="1"/>
        <end position="25"/>
    </location>
</feature>
<dbReference type="InterPro" id="IPR032675">
    <property type="entry name" value="LRR_dom_sf"/>
</dbReference>
<evidence type="ECO:0000256" key="10">
    <source>
        <dbReference type="SAM" id="SignalP"/>
    </source>
</evidence>
<dbReference type="Pfam" id="PF00560">
    <property type="entry name" value="LRR_1"/>
    <property type="match status" value="4"/>
</dbReference>
<proteinExistence type="inferred from homology"/>
<keyword evidence="3" id="KW-0433">Leucine-rich repeat</keyword>
<feature type="domain" description="Leucine-rich repeat-containing N-terminal plant-type" evidence="11">
    <location>
        <begin position="31"/>
        <end position="70"/>
    </location>
</feature>
<evidence type="ECO:0000313" key="13">
    <source>
        <dbReference type="Proteomes" id="UP000231279"/>
    </source>
</evidence>
<accession>A0A2G9IAE4</accession>
<dbReference type="EMBL" id="NKXS01000053">
    <property type="protein sequence ID" value="PIN26728.1"/>
    <property type="molecule type" value="Genomic_DNA"/>
</dbReference>
<dbReference type="EC" id="2.7.11.1" evidence="12"/>
<keyword evidence="4" id="KW-0812">Transmembrane</keyword>
<evidence type="ECO:0000313" key="12">
    <source>
        <dbReference type="EMBL" id="PIN26728.1"/>
    </source>
</evidence>
<comment type="subcellular location">
    <subcellularLocation>
        <location evidence="1">Membrane</location>
        <topology evidence="1">Single-pass type I membrane protein</topology>
    </subcellularLocation>
</comment>
<dbReference type="Gene3D" id="3.80.10.10">
    <property type="entry name" value="Ribonuclease Inhibitor"/>
    <property type="match status" value="1"/>
</dbReference>
<name>A0A2G9IAE4_9LAMI</name>
<keyword evidence="13" id="KW-1185">Reference proteome</keyword>
<dbReference type="GO" id="GO:0016020">
    <property type="term" value="C:membrane"/>
    <property type="evidence" value="ECO:0007669"/>
    <property type="project" value="UniProtKB-SubCell"/>
</dbReference>
<evidence type="ECO:0000256" key="9">
    <source>
        <dbReference type="ARBA" id="ARBA00023180"/>
    </source>
</evidence>
<evidence type="ECO:0000256" key="6">
    <source>
        <dbReference type="ARBA" id="ARBA00022737"/>
    </source>
</evidence>
<keyword evidence="12" id="KW-0808">Transferase</keyword>
<evidence type="ECO:0000256" key="3">
    <source>
        <dbReference type="ARBA" id="ARBA00022614"/>
    </source>
</evidence>
<sequence length="173" mass="19054">MEENSMLCSVATLLFFHSIITSCMATPSIKTDQLALLALKSSISHNPKNIILRNWSSSTPMCTWIGISCSSRHQRVTSLNISDMSLEGRIPSELGNLSFLSSLDLSNNSFYGTLPQELPNLHRLRLIDLSGNKLTGPLPSFFSSFHNLRSLRLSRNSFSGHIPSSIGNVSTLE</sequence>
<dbReference type="InterPro" id="IPR053211">
    <property type="entry name" value="DNA_repair-toleration"/>
</dbReference>
<comment type="similarity">
    <text evidence="2">Belongs to the RLP family.</text>
</comment>
<keyword evidence="5 10" id="KW-0732">Signal</keyword>
<dbReference type="PANTHER" id="PTHR48060">
    <property type="entry name" value="DNA DAMAGE-REPAIR/TOLERATION PROTEIN DRT100"/>
    <property type="match status" value="1"/>
</dbReference>
<dbReference type="OrthoDB" id="687555at2759"/>
<keyword evidence="12" id="KW-0723">Serine/threonine-protein kinase</keyword>
<evidence type="ECO:0000256" key="7">
    <source>
        <dbReference type="ARBA" id="ARBA00022989"/>
    </source>
</evidence>
<evidence type="ECO:0000259" key="11">
    <source>
        <dbReference type="Pfam" id="PF08263"/>
    </source>
</evidence>
<dbReference type="InterPro" id="IPR001611">
    <property type="entry name" value="Leu-rich_rpt"/>
</dbReference>
<evidence type="ECO:0000256" key="2">
    <source>
        <dbReference type="ARBA" id="ARBA00009592"/>
    </source>
</evidence>
<organism evidence="12 13">
    <name type="scientific">Handroanthus impetiginosus</name>
    <dbReference type="NCBI Taxonomy" id="429701"/>
    <lineage>
        <taxon>Eukaryota</taxon>
        <taxon>Viridiplantae</taxon>
        <taxon>Streptophyta</taxon>
        <taxon>Embryophyta</taxon>
        <taxon>Tracheophyta</taxon>
        <taxon>Spermatophyta</taxon>
        <taxon>Magnoliopsida</taxon>
        <taxon>eudicotyledons</taxon>
        <taxon>Gunneridae</taxon>
        <taxon>Pentapetalae</taxon>
        <taxon>asterids</taxon>
        <taxon>lamiids</taxon>
        <taxon>Lamiales</taxon>
        <taxon>Bignoniaceae</taxon>
        <taxon>Crescentiina</taxon>
        <taxon>Tabebuia alliance</taxon>
        <taxon>Handroanthus</taxon>
    </lineage>
</organism>
<dbReference type="PRINTS" id="PR00019">
    <property type="entry name" value="LEURICHRPT"/>
</dbReference>
<evidence type="ECO:0000256" key="1">
    <source>
        <dbReference type="ARBA" id="ARBA00004479"/>
    </source>
</evidence>
<dbReference type="SUPFAM" id="SSF52058">
    <property type="entry name" value="L domain-like"/>
    <property type="match status" value="1"/>
</dbReference>
<dbReference type="GO" id="GO:0004674">
    <property type="term" value="F:protein serine/threonine kinase activity"/>
    <property type="evidence" value="ECO:0007669"/>
    <property type="project" value="UniProtKB-KW"/>
</dbReference>
<keyword evidence="6" id="KW-0677">Repeat</keyword>
<keyword evidence="8" id="KW-0472">Membrane</keyword>
<dbReference type="FunFam" id="3.80.10.10:FF:000275">
    <property type="entry name" value="Leucine-rich repeat receptor-like protein kinase"/>
    <property type="match status" value="1"/>
</dbReference>
<evidence type="ECO:0000256" key="4">
    <source>
        <dbReference type="ARBA" id="ARBA00022692"/>
    </source>
</evidence>
<dbReference type="PANTHER" id="PTHR48060:SF21">
    <property type="entry name" value="L DOMAIN-LIKE PROTEIN"/>
    <property type="match status" value="1"/>
</dbReference>
<dbReference type="STRING" id="429701.A0A2G9IAE4"/>
<gene>
    <name evidence="12" type="ORF">CDL12_00506</name>
</gene>